<dbReference type="SUPFAM" id="SSF56784">
    <property type="entry name" value="HAD-like"/>
    <property type="match status" value="1"/>
</dbReference>
<evidence type="ECO:0000313" key="1">
    <source>
        <dbReference type="EMBL" id="QYO77496.1"/>
    </source>
</evidence>
<dbReference type="InterPro" id="IPR006357">
    <property type="entry name" value="HAD-SF_hydro_IIA"/>
</dbReference>
<organism evidence="1 2">
    <name type="scientific">Devosia salina</name>
    <dbReference type="NCBI Taxonomy" id="2860336"/>
    <lineage>
        <taxon>Bacteria</taxon>
        <taxon>Pseudomonadati</taxon>
        <taxon>Pseudomonadota</taxon>
        <taxon>Alphaproteobacteria</taxon>
        <taxon>Hyphomicrobiales</taxon>
        <taxon>Devosiaceae</taxon>
        <taxon>Devosia</taxon>
    </lineage>
</organism>
<evidence type="ECO:0000313" key="2">
    <source>
        <dbReference type="Proteomes" id="UP000825799"/>
    </source>
</evidence>
<dbReference type="Pfam" id="PF13344">
    <property type="entry name" value="Hydrolase_6"/>
    <property type="match status" value="1"/>
</dbReference>
<dbReference type="NCBIfam" id="TIGR01460">
    <property type="entry name" value="HAD-SF-IIA"/>
    <property type="match status" value="1"/>
</dbReference>
<keyword evidence="2" id="KW-1185">Reference proteome</keyword>
<dbReference type="Gene3D" id="3.40.50.1000">
    <property type="entry name" value="HAD superfamily/HAD-like"/>
    <property type="match status" value="2"/>
</dbReference>
<proteinExistence type="predicted"/>
<dbReference type="NCBIfam" id="TIGR01459">
    <property type="entry name" value="HAD-SF-IIA-hyp4"/>
    <property type="match status" value="1"/>
</dbReference>
<sequence length="293" mass="31528">MPRQVMTSPLPTISGLSELAGRYDAVLSDVWGVIHNGVSAFPEAVEALRAFRRAGGRAVLITNAPRPSAPIIAMLDRLGVPRDAYDAIVSSGDATRAMIARYRGRAIHHVGPPTEDDALYDGLDVRRTGPEEAEVVVVTDLDTDDDTPEMYRERARLWLSRKLPMICANPDRVVEHGDKIIYCGGALGDLYSAMGGMVHMAGKPYPPIYEQAFALAEKAAGRALDKSRVLAIGDSVRTDAAGAAQFGVDLLFITGSIHAAELDAFGKPDPQAIADLLEPSRAHVSGYLPRLSW</sequence>
<dbReference type="EMBL" id="CP080590">
    <property type="protein sequence ID" value="QYO77496.1"/>
    <property type="molecule type" value="Genomic_DNA"/>
</dbReference>
<dbReference type="Pfam" id="PF13242">
    <property type="entry name" value="Hydrolase_like"/>
    <property type="match status" value="1"/>
</dbReference>
<dbReference type="InterPro" id="IPR023214">
    <property type="entry name" value="HAD_sf"/>
</dbReference>
<keyword evidence="1" id="KW-0378">Hydrolase</keyword>
<dbReference type="PANTHER" id="PTHR19288">
    <property type="entry name" value="4-NITROPHENYLPHOSPHATASE-RELATED"/>
    <property type="match status" value="1"/>
</dbReference>
<protein>
    <submittedName>
        <fullName evidence="1">TIGR01459 family HAD-type hydrolase</fullName>
    </submittedName>
</protein>
<dbReference type="InterPro" id="IPR006356">
    <property type="entry name" value="HAD-SF_hydro_IIA_hyp3"/>
</dbReference>
<gene>
    <name evidence="1" type="ORF">K1X15_02655</name>
</gene>
<dbReference type="GO" id="GO:0016787">
    <property type="term" value="F:hydrolase activity"/>
    <property type="evidence" value="ECO:0007669"/>
    <property type="project" value="UniProtKB-KW"/>
</dbReference>
<dbReference type="InterPro" id="IPR036412">
    <property type="entry name" value="HAD-like_sf"/>
</dbReference>
<dbReference type="CDD" id="cd07525">
    <property type="entry name" value="HAD_like"/>
    <property type="match status" value="1"/>
</dbReference>
<accession>A0ABX8WKF6</accession>
<name>A0ABX8WKF6_9HYPH</name>
<reference evidence="1 2" key="1">
    <citation type="submission" date="2021-08" db="EMBL/GenBank/DDBJ databases">
        <title>Devosia salina sp. nov., isolated from the South China Sea sediment.</title>
        <authorList>
            <person name="Zhou Z."/>
        </authorList>
    </citation>
    <scope>NUCLEOTIDE SEQUENCE [LARGE SCALE GENOMIC DNA]</scope>
    <source>
        <strain evidence="1 2">SCS-3</strain>
    </source>
</reference>
<dbReference type="PANTHER" id="PTHR19288:SF90">
    <property type="entry name" value="OS08G0542600 PROTEIN"/>
    <property type="match status" value="1"/>
</dbReference>
<dbReference type="Proteomes" id="UP000825799">
    <property type="component" value="Chromosome"/>
</dbReference>